<evidence type="ECO:0000256" key="1">
    <source>
        <dbReference type="ARBA" id="ARBA00009437"/>
    </source>
</evidence>
<dbReference type="Gene3D" id="3.40.190.10">
    <property type="entry name" value="Periplasmic binding protein-like II"/>
    <property type="match status" value="2"/>
</dbReference>
<dbReference type="InterPro" id="IPR005119">
    <property type="entry name" value="LysR_subst-bd"/>
</dbReference>
<dbReference type="InterPro" id="IPR000847">
    <property type="entry name" value="LysR_HTH_N"/>
</dbReference>
<proteinExistence type="inferred from homology"/>
<reference evidence="6 7" key="1">
    <citation type="submission" date="2022-04" db="EMBL/GenBank/DDBJ databases">
        <title>Paracoccus sp. YLB-12 draft genome sequence.</title>
        <authorList>
            <person name="Yu L."/>
        </authorList>
    </citation>
    <scope>NUCLEOTIDE SEQUENCE [LARGE SCALE GENOMIC DNA]</scope>
    <source>
        <strain evidence="6 7">YLB-12</strain>
    </source>
</reference>
<dbReference type="PRINTS" id="PR00039">
    <property type="entry name" value="HTHLYSR"/>
</dbReference>
<organism evidence="6 7">
    <name type="scientific">Paracoccus maritimus</name>
    <dbReference type="NCBI Taxonomy" id="2933292"/>
    <lineage>
        <taxon>Bacteria</taxon>
        <taxon>Pseudomonadati</taxon>
        <taxon>Pseudomonadota</taxon>
        <taxon>Alphaproteobacteria</taxon>
        <taxon>Rhodobacterales</taxon>
        <taxon>Paracoccaceae</taxon>
        <taxon>Paracoccus</taxon>
    </lineage>
</organism>
<accession>A0ABT2K9D1</accession>
<keyword evidence="4" id="KW-0804">Transcription</keyword>
<dbReference type="Proteomes" id="UP001320702">
    <property type="component" value="Unassembled WGS sequence"/>
</dbReference>
<protein>
    <submittedName>
        <fullName evidence="6">LysR family transcriptional regulator</fullName>
    </submittedName>
</protein>
<dbReference type="PROSITE" id="PS50931">
    <property type="entry name" value="HTH_LYSR"/>
    <property type="match status" value="1"/>
</dbReference>
<evidence type="ECO:0000313" key="7">
    <source>
        <dbReference type="Proteomes" id="UP001320702"/>
    </source>
</evidence>
<evidence type="ECO:0000313" key="6">
    <source>
        <dbReference type="EMBL" id="MCT4333143.1"/>
    </source>
</evidence>
<dbReference type="InterPro" id="IPR036388">
    <property type="entry name" value="WH-like_DNA-bd_sf"/>
</dbReference>
<keyword evidence="3" id="KW-0238">DNA-binding</keyword>
<evidence type="ECO:0000259" key="5">
    <source>
        <dbReference type="PROSITE" id="PS50931"/>
    </source>
</evidence>
<dbReference type="SUPFAM" id="SSF53850">
    <property type="entry name" value="Periplasmic binding protein-like II"/>
    <property type="match status" value="1"/>
</dbReference>
<dbReference type="EMBL" id="JANAVZ010000005">
    <property type="protein sequence ID" value="MCT4333143.1"/>
    <property type="molecule type" value="Genomic_DNA"/>
</dbReference>
<dbReference type="PANTHER" id="PTHR30126">
    <property type="entry name" value="HTH-TYPE TRANSCRIPTIONAL REGULATOR"/>
    <property type="match status" value="1"/>
</dbReference>
<dbReference type="RefSeq" id="WP_260277312.1">
    <property type="nucleotide sequence ID" value="NZ_JANAVZ010000005.1"/>
</dbReference>
<gene>
    <name evidence="6" type="ORF">MU516_09690</name>
</gene>
<name>A0ABT2K9D1_9RHOB</name>
<comment type="similarity">
    <text evidence="1">Belongs to the LysR transcriptional regulatory family.</text>
</comment>
<dbReference type="Pfam" id="PF00126">
    <property type="entry name" value="HTH_1"/>
    <property type="match status" value="1"/>
</dbReference>
<keyword evidence="7" id="KW-1185">Reference proteome</keyword>
<dbReference type="InterPro" id="IPR036390">
    <property type="entry name" value="WH_DNA-bd_sf"/>
</dbReference>
<dbReference type="Pfam" id="PF03466">
    <property type="entry name" value="LysR_substrate"/>
    <property type="match status" value="1"/>
</dbReference>
<dbReference type="CDD" id="cd05466">
    <property type="entry name" value="PBP2_LTTR_substrate"/>
    <property type="match status" value="1"/>
</dbReference>
<evidence type="ECO:0000256" key="2">
    <source>
        <dbReference type="ARBA" id="ARBA00023015"/>
    </source>
</evidence>
<dbReference type="PANTHER" id="PTHR30126:SF77">
    <property type="entry name" value="TRANSCRIPTIONAL REGULATORY PROTEIN"/>
    <property type="match status" value="1"/>
</dbReference>
<dbReference type="Gene3D" id="1.10.10.10">
    <property type="entry name" value="Winged helix-like DNA-binding domain superfamily/Winged helix DNA-binding domain"/>
    <property type="match status" value="1"/>
</dbReference>
<feature type="domain" description="HTH lysR-type" evidence="5">
    <location>
        <begin position="1"/>
        <end position="58"/>
    </location>
</feature>
<evidence type="ECO:0000256" key="4">
    <source>
        <dbReference type="ARBA" id="ARBA00023163"/>
    </source>
</evidence>
<keyword evidence="2" id="KW-0805">Transcription regulation</keyword>
<evidence type="ECO:0000256" key="3">
    <source>
        <dbReference type="ARBA" id="ARBA00023125"/>
    </source>
</evidence>
<dbReference type="SUPFAM" id="SSF46785">
    <property type="entry name" value="Winged helix' DNA-binding domain"/>
    <property type="match status" value="1"/>
</dbReference>
<sequence length="297" mass="32681">MNLRRLETLYWAVRLGSFKATAEKLNSTQSTVSMRIQELERELGVTLFDRSPGMVRPTEIGRDLIPYVEQVLRSAAEMNDRLAETGMNSGRIRIGVAEVVSMSWLPQLVAALRVRYPRVQVEIEEALTRQLEQGLESGRLDLVLAPGGNQNGRYLVRDLGAVEFAWMSGPSLCCPDTVYTPSDLAEMPMISLAEESYHTISITEWFNNHPRTANAGTCQSMGVAASLAISGLGITLLPVKCYDEALARGHLIRLRTSTAFPLIPFRAMVAPPTTGRLALNVAELAAEISTFLNTAEE</sequence>
<comment type="caution">
    <text evidence="6">The sequence shown here is derived from an EMBL/GenBank/DDBJ whole genome shotgun (WGS) entry which is preliminary data.</text>
</comment>